<evidence type="ECO:0000313" key="2">
    <source>
        <dbReference type="Proteomes" id="UP000298663"/>
    </source>
</evidence>
<dbReference type="AlphaFoldDB" id="A0A4U8UIG1"/>
<comment type="caution">
    <text evidence="1">The sequence shown here is derived from an EMBL/GenBank/DDBJ whole genome shotgun (WGS) entry which is preliminary data.</text>
</comment>
<dbReference type="EMBL" id="AZBU02000001">
    <property type="protein sequence ID" value="TMS32421.1"/>
    <property type="molecule type" value="Genomic_DNA"/>
</dbReference>
<dbReference type="InterPro" id="IPR035161">
    <property type="entry name" value="DUF5332"/>
</dbReference>
<dbReference type="OrthoDB" id="5840377at2759"/>
<keyword evidence="2" id="KW-1185">Reference proteome</keyword>
<sequence>MRDNGFLGGLCPKLETCSANCLKSDLDRALYCIGKKCNIHCYDGDCPSCVGVARRMFMQVCRENNMPAMASIRFDGNCTMLFREMSHSYVTSRTA</sequence>
<name>A0A4U8UIG1_STECR</name>
<gene>
    <name evidence="1" type="ORF">L596_000258</name>
</gene>
<reference evidence="1 2" key="1">
    <citation type="journal article" date="2015" name="Genome Biol.">
        <title>Comparative genomics of Steinernema reveals deeply conserved gene regulatory networks.</title>
        <authorList>
            <person name="Dillman A.R."/>
            <person name="Macchietto M."/>
            <person name="Porter C.F."/>
            <person name="Rogers A."/>
            <person name="Williams B."/>
            <person name="Antoshechkin I."/>
            <person name="Lee M.M."/>
            <person name="Goodwin Z."/>
            <person name="Lu X."/>
            <person name="Lewis E.E."/>
            <person name="Goodrich-Blair H."/>
            <person name="Stock S.P."/>
            <person name="Adams B.J."/>
            <person name="Sternberg P.W."/>
            <person name="Mortazavi A."/>
        </authorList>
    </citation>
    <scope>NUCLEOTIDE SEQUENCE [LARGE SCALE GENOMIC DNA]</scope>
    <source>
        <strain evidence="1 2">ALL</strain>
    </source>
</reference>
<dbReference type="Proteomes" id="UP000298663">
    <property type="component" value="Chromosome X"/>
</dbReference>
<reference evidence="1 2" key="2">
    <citation type="journal article" date="2019" name="G3 (Bethesda)">
        <title>Hybrid Assembly of the Genome of the Entomopathogenic Nematode Steinernema carpocapsae Identifies the X-Chromosome.</title>
        <authorList>
            <person name="Serra L."/>
            <person name="Macchietto M."/>
            <person name="Macias-Munoz A."/>
            <person name="McGill C.J."/>
            <person name="Rodriguez I.M."/>
            <person name="Rodriguez B."/>
            <person name="Murad R."/>
            <person name="Mortazavi A."/>
        </authorList>
    </citation>
    <scope>NUCLEOTIDE SEQUENCE [LARGE SCALE GENOMIC DNA]</scope>
    <source>
        <strain evidence="1 2">ALL</strain>
    </source>
</reference>
<dbReference type="PANTHER" id="PTHR38612">
    <property type="entry name" value="PROTEIN DCT-5-RELATED"/>
    <property type="match status" value="1"/>
</dbReference>
<dbReference type="PANTHER" id="PTHR38612:SF2">
    <property type="entry name" value="PROTEIN DCT-5"/>
    <property type="match status" value="1"/>
</dbReference>
<organism evidence="1 2">
    <name type="scientific">Steinernema carpocapsae</name>
    <name type="common">Entomopathogenic nematode</name>
    <dbReference type="NCBI Taxonomy" id="34508"/>
    <lineage>
        <taxon>Eukaryota</taxon>
        <taxon>Metazoa</taxon>
        <taxon>Ecdysozoa</taxon>
        <taxon>Nematoda</taxon>
        <taxon>Chromadorea</taxon>
        <taxon>Rhabditida</taxon>
        <taxon>Tylenchina</taxon>
        <taxon>Panagrolaimomorpha</taxon>
        <taxon>Strongyloidoidea</taxon>
        <taxon>Steinernematidae</taxon>
        <taxon>Steinernema</taxon>
    </lineage>
</organism>
<dbReference type="Pfam" id="PF17266">
    <property type="entry name" value="DUF5332"/>
    <property type="match status" value="1"/>
</dbReference>
<dbReference type="EMBL" id="CM016762">
    <property type="protein sequence ID" value="TMS32421.1"/>
    <property type="molecule type" value="Genomic_DNA"/>
</dbReference>
<proteinExistence type="predicted"/>
<accession>A0A4U8UIG1</accession>
<protein>
    <submittedName>
        <fullName evidence="1">Uncharacterized protein</fullName>
    </submittedName>
</protein>
<evidence type="ECO:0000313" key="1">
    <source>
        <dbReference type="EMBL" id="TMS32421.1"/>
    </source>
</evidence>